<name>F1D811_9VIRU</name>
<sequence length="126" mass="14971">MRWLVTLAKWLWRLNQTMPHNLKRNASVSGVTQEELELLEILTAILESHDEVIVDVINRMEGRLELRLNAWDSEGLSQHSHRLSRPRWAPLVPMRRLFLRLKGFFTSTPHSLRRSPGVWRLDRFRP</sequence>
<organism evidence="1">
    <name type="scientific">Minke whale astrovirus 2</name>
    <dbReference type="NCBI Taxonomy" id="943161"/>
    <lineage>
        <taxon>Viruses</taxon>
        <taxon>Riboviria</taxon>
        <taxon>Orthornavirae</taxon>
        <taxon>Pisuviricota</taxon>
        <taxon>Stelpaviricetes</taxon>
        <taxon>Stellavirales</taxon>
        <taxon>Astroviridae</taxon>
        <taxon>Mamastrovirus</taxon>
    </lineage>
</organism>
<proteinExistence type="predicted"/>
<evidence type="ECO:0000313" key="1">
    <source>
        <dbReference type="EMBL" id="ADX97521.1"/>
    </source>
</evidence>
<accession>F1D811</accession>
<dbReference type="EMBL" id="HQ668143">
    <property type="protein sequence ID" value="ADX97521.1"/>
    <property type="molecule type" value="Genomic_RNA"/>
</dbReference>
<protein>
    <submittedName>
        <fullName evidence="1">ORFX</fullName>
    </submittedName>
</protein>
<reference evidence="1" key="1">
    <citation type="submission" date="2010-11" db="EMBL/GenBank/DDBJ databases">
        <title>Discovery, Phylogenetic Analysis, Diagnostic Test Development, and Surveillance of the Astroviruses of Marine Mammals.</title>
        <authorList>
            <person name="Wellehan J.F.X.Jr."/>
        </authorList>
    </citation>
    <scope>NUCLEOTIDE SEQUENCE</scope>
    <source>
        <strain evidence="1">MH03-629</strain>
    </source>
</reference>